<dbReference type="STRING" id="136037.A0A067RCI8"/>
<proteinExistence type="predicted"/>
<dbReference type="eggNOG" id="ENOG502QQAY">
    <property type="taxonomic scope" value="Eukaryota"/>
</dbReference>
<reference evidence="2 3" key="1">
    <citation type="journal article" date="2014" name="Nat. Commun.">
        <title>Molecular traces of alternative social organization in a termite genome.</title>
        <authorList>
            <person name="Terrapon N."/>
            <person name="Li C."/>
            <person name="Robertson H.M."/>
            <person name="Ji L."/>
            <person name="Meng X."/>
            <person name="Booth W."/>
            <person name="Chen Z."/>
            <person name="Childers C.P."/>
            <person name="Glastad K.M."/>
            <person name="Gokhale K."/>
            <person name="Gowin J."/>
            <person name="Gronenberg W."/>
            <person name="Hermansen R.A."/>
            <person name="Hu H."/>
            <person name="Hunt B.G."/>
            <person name="Huylmans A.K."/>
            <person name="Khalil S.M."/>
            <person name="Mitchell R.D."/>
            <person name="Munoz-Torres M.C."/>
            <person name="Mustard J.A."/>
            <person name="Pan H."/>
            <person name="Reese J.T."/>
            <person name="Scharf M.E."/>
            <person name="Sun F."/>
            <person name="Vogel H."/>
            <person name="Xiao J."/>
            <person name="Yang W."/>
            <person name="Yang Z."/>
            <person name="Yang Z."/>
            <person name="Zhou J."/>
            <person name="Zhu J."/>
            <person name="Brent C.S."/>
            <person name="Elsik C.G."/>
            <person name="Goodisman M.A."/>
            <person name="Liberles D.A."/>
            <person name="Roe R.M."/>
            <person name="Vargo E.L."/>
            <person name="Vilcinskas A."/>
            <person name="Wang J."/>
            <person name="Bornberg-Bauer E."/>
            <person name="Korb J."/>
            <person name="Zhang G."/>
            <person name="Liebig J."/>
        </authorList>
    </citation>
    <scope>NUCLEOTIDE SEQUENCE [LARGE SCALE GENOMIC DNA]</scope>
    <source>
        <tissue evidence="2">Whole organism</tissue>
    </source>
</reference>
<dbReference type="Pfam" id="PF24536">
    <property type="entry name" value="NXPE4_C"/>
    <property type="match status" value="1"/>
</dbReference>
<name>A0A067RCI8_ZOONE</name>
<evidence type="ECO:0000313" key="2">
    <source>
        <dbReference type="EMBL" id="KDR16476.1"/>
    </source>
</evidence>
<dbReference type="OrthoDB" id="2016263at2759"/>
<dbReference type="InParanoid" id="A0A067RCI8"/>
<protein>
    <recommendedName>
        <fullName evidence="1">NXPE C-terminal domain-containing protein</fullName>
    </recommendedName>
</protein>
<sequence>MRWQPYHCSYRVLDRERLATCLRDKKLLFIGDSTNRGMMHYIMEQLNGSLSACDKTHHIRVYSSLNQGRTTLSFAYYPQFWLAAPERPVFDKTLYQLLLKSQPLQNARNTILIVGGVHWLATQHLHTLLRVLKREGLQQAHLVVKTLGSGFHIPAEGVHYLSRTQQNRLLKHSMGLAAFAKHHRMDVVDTFNMTAARYKDFLQGKCACHFHKLEKRQDMQRGYHVEGPINAVYTEILLSRLCQEDIDF</sequence>
<gene>
    <name evidence="2" type="ORF">L798_08785</name>
</gene>
<organism evidence="2 3">
    <name type="scientific">Zootermopsis nevadensis</name>
    <name type="common">Dampwood termite</name>
    <dbReference type="NCBI Taxonomy" id="136037"/>
    <lineage>
        <taxon>Eukaryota</taxon>
        <taxon>Metazoa</taxon>
        <taxon>Ecdysozoa</taxon>
        <taxon>Arthropoda</taxon>
        <taxon>Hexapoda</taxon>
        <taxon>Insecta</taxon>
        <taxon>Pterygota</taxon>
        <taxon>Neoptera</taxon>
        <taxon>Polyneoptera</taxon>
        <taxon>Dictyoptera</taxon>
        <taxon>Blattodea</taxon>
        <taxon>Blattoidea</taxon>
        <taxon>Termitoidae</taxon>
        <taxon>Termopsidae</taxon>
        <taxon>Zootermopsis</taxon>
    </lineage>
</organism>
<evidence type="ECO:0000313" key="3">
    <source>
        <dbReference type="Proteomes" id="UP000027135"/>
    </source>
</evidence>
<dbReference type="InterPro" id="IPR057106">
    <property type="entry name" value="NXPE4_C"/>
</dbReference>
<dbReference type="PANTHER" id="PTHR14776">
    <property type="entry name" value="CADHERIN-LIKE AND PC-ESTERASE DOMAIN-CONTAINING PROTEIN 1"/>
    <property type="match status" value="1"/>
</dbReference>
<feature type="domain" description="NXPE C-terminal" evidence="1">
    <location>
        <begin position="3"/>
        <end position="57"/>
    </location>
</feature>
<dbReference type="EMBL" id="KK852791">
    <property type="protein sequence ID" value="KDR16476.1"/>
    <property type="molecule type" value="Genomic_DNA"/>
</dbReference>
<dbReference type="PANTHER" id="PTHR14776:SF1">
    <property type="entry name" value="CADHERIN-LIKE AND PC-ESTERASE DOMAIN-CONTAINING PROTEIN 1"/>
    <property type="match status" value="1"/>
</dbReference>
<dbReference type="OMA" id="THTMTIT"/>
<dbReference type="Proteomes" id="UP000027135">
    <property type="component" value="Unassembled WGS sequence"/>
</dbReference>
<dbReference type="AlphaFoldDB" id="A0A067RCI8"/>
<evidence type="ECO:0000259" key="1">
    <source>
        <dbReference type="Pfam" id="PF24536"/>
    </source>
</evidence>
<accession>A0A067RCI8</accession>
<keyword evidence="3" id="KW-1185">Reference proteome</keyword>